<dbReference type="InterPro" id="IPR012910">
    <property type="entry name" value="Plug_dom"/>
</dbReference>
<dbReference type="InterPro" id="IPR023997">
    <property type="entry name" value="TonB-dep_OMP_SusC/RagA_CS"/>
</dbReference>
<evidence type="ECO:0000259" key="7">
    <source>
        <dbReference type="Pfam" id="PF07715"/>
    </source>
</evidence>
<comment type="similarity">
    <text evidence="4">Belongs to the TonB-dependent receptor family.</text>
</comment>
<dbReference type="InterPro" id="IPR000531">
    <property type="entry name" value="Beta-barrel_TonB"/>
</dbReference>
<reference evidence="8 9" key="1">
    <citation type="submission" date="2018-11" db="EMBL/GenBank/DDBJ databases">
        <title>Chitinophaga lutea sp.nov., isolate from arsenic contaminated soil.</title>
        <authorList>
            <person name="Zong Y."/>
        </authorList>
    </citation>
    <scope>NUCLEOTIDE SEQUENCE [LARGE SCALE GENOMIC DNA]</scope>
    <source>
        <strain evidence="8 9">ZY74</strain>
    </source>
</reference>
<organism evidence="8 9">
    <name type="scientific">Chitinophaga lutea</name>
    <dbReference type="NCBI Taxonomy" id="2488634"/>
    <lineage>
        <taxon>Bacteria</taxon>
        <taxon>Pseudomonadati</taxon>
        <taxon>Bacteroidota</taxon>
        <taxon>Chitinophagia</taxon>
        <taxon>Chitinophagales</taxon>
        <taxon>Chitinophagaceae</taxon>
        <taxon>Chitinophaga</taxon>
    </lineage>
</organism>
<feature type="signal peptide" evidence="5">
    <location>
        <begin position="1"/>
        <end position="28"/>
    </location>
</feature>
<evidence type="ECO:0000256" key="5">
    <source>
        <dbReference type="SAM" id="SignalP"/>
    </source>
</evidence>
<proteinExistence type="inferred from homology"/>
<comment type="subcellular location">
    <subcellularLocation>
        <location evidence="1 4">Cell outer membrane</location>
    </subcellularLocation>
</comment>
<feature type="domain" description="TonB-dependent receptor-like beta-barrel" evidence="6">
    <location>
        <begin position="340"/>
        <end position="908"/>
    </location>
</feature>
<protein>
    <submittedName>
        <fullName evidence="8">SusC/RagA family TonB-linked outer membrane protein</fullName>
    </submittedName>
</protein>
<keyword evidence="4" id="KW-0798">TonB box</keyword>
<dbReference type="Pfam" id="PF00593">
    <property type="entry name" value="TonB_dep_Rec_b-barrel"/>
    <property type="match status" value="1"/>
</dbReference>
<dbReference type="SUPFAM" id="SSF56935">
    <property type="entry name" value="Porins"/>
    <property type="match status" value="1"/>
</dbReference>
<evidence type="ECO:0000256" key="4">
    <source>
        <dbReference type="RuleBase" id="RU003357"/>
    </source>
</evidence>
<feature type="domain" description="TonB-dependent receptor plug" evidence="7">
    <location>
        <begin position="70"/>
        <end position="164"/>
    </location>
</feature>
<dbReference type="NCBIfam" id="TIGR04057">
    <property type="entry name" value="SusC_RagA_signa"/>
    <property type="match status" value="1"/>
</dbReference>
<dbReference type="Gene3D" id="2.170.130.10">
    <property type="entry name" value="TonB-dependent receptor, plug domain"/>
    <property type="match status" value="1"/>
</dbReference>
<evidence type="ECO:0000256" key="3">
    <source>
        <dbReference type="ARBA" id="ARBA00023237"/>
    </source>
</evidence>
<evidence type="ECO:0000259" key="6">
    <source>
        <dbReference type="Pfam" id="PF00593"/>
    </source>
</evidence>
<sequence>MMTPMKRFAMPFFFGMTAMALCARPAAAQDTMARKSPSYPNIPVRAGQVLPLKDTVPVLFGQQAGANLLQSYGIVYGDELRNIPVTTLENTLYGKLAGLYLEQFSLKPGDDAADMNIRSAAPLIVIDGVPRSGTSIDPEQVASITILKDALGAAMYGMRGQNGVILVTTRHGYAGKKRISFTAQTAVQQMVKTPKFLGAHDYASLYNEALINDGRQPVYTAADLEAWRTGSDPLGHPDVDWYNTVLKDQAGMQRYNLNIAGGNKISRYFVDLDYLNQQGYFVTEPKNTYPTNNFYKRYIFRTNVDVDLTRTTLMSLSVFGRIRNGNEPGSRTDSIFRNILSTPNNAYPVFNYNGSLAGNNQYTNNVYGQVTRSGYRPTYNRNLAVDLSLKQRLDAVLHGLYVKGLVSFNSYYDEALNRSKSFAVYNVAMRPGVDTVIGKIGTDGEQSNSSSITSQNRQAYTELQLGYDSTFGKHQVGIAGLYYRDSYTDGSQLPLINSSFSARAAYNYDQRYLLELAMAYSYNNMFADGKRWGYFPAVGLGWNIAREAWFSDAVPSVGTLKLRGSYGLVGNNLRAGYYPYLQFYNTSGSYNMGNPATSASAIYEASLANPFLTWEKARKMNIGLDVATGNNKLQFSAEYYLHKLDDLMMRRGTNAGGMLGANLPLENIGKQTARGLELSAGYREQLGELGYYAKGNVNFARTRIDYMDEVIRRYGWNQRTGQTVGQIFGLVADGFYQSKEDAENSPALDGYTPVPGDIKYKDLNGDGTINVFDERAIGSDKPLIYYGLTAGISWKGIDLNMVWQGVANRSINMRGNNTWEFLSNANGGPGQAMEHHLGRWTPATAASATYPRLSVNGNINNQRTSTFWVKDAGYLRLKSLEVGYTLPQRWVSYLHLASVRAFASGYNLLTFTPLDRVDPESYLGGYPNQRIVNFGVNIQL</sequence>
<dbReference type="InterPro" id="IPR036942">
    <property type="entry name" value="Beta-barrel_TonB_sf"/>
</dbReference>
<dbReference type="AlphaFoldDB" id="A0A3N4QA78"/>
<dbReference type="InterPro" id="IPR037066">
    <property type="entry name" value="Plug_dom_sf"/>
</dbReference>
<keyword evidence="5" id="KW-0732">Signal</keyword>
<dbReference type="GO" id="GO:0009279">
    <property type="term" value="C:cell outer membrane"/>
    <property type="evidence" value="ECO:0007669"/>
    <property type="project" value="UniProtKB-SubCell"/>
</dbReference>
<keyword evidence="2 4" id="KW-0472">Membrane</keyword>
<evidence type="ECO:0000313" key="9">
    <source>
        <dbReference type="Proteomes" id="UP000278351"/>
    </source>
</evidence>
<dbReference type="InterPro" id="IPR023996">
    <property type="entry name" value="TonB-dep_OMP_SusC/RagA"/>
</dbReference>
<feature type="chain" id="PRO_5018090520" evidence="5">
    <location>
        <begin position="29"/>
        <end position="940"/>
    </location>
</feature>
<name>A0A3N4QA78_9BACT</name>
<gene>
    <name evidence="8" type="ORF">EGT74_16475</name>
</gene>
<dbReference type="Proteomes" id="UP000278351">
    <property type="component" value="Unassembled WGS sequence"/>
</dbReference>
<dbReference type="Pfam" id="PF07715">
    <property type="entry name" value="Plug"/>
    <property type="match status" value="1"/>
</dbReference>
<dbReference type="Gene3D" id="2.40.170.20">
    <property type="entry name" value="TonB-dependent receptor, beta-barrel domain"/>
    <property type="match status" value="1"/>
</dbReference>
<keyword evidence="9" id="KW-1185">Reference proteome</keyword>
<evidence type="ECO:0000256" key="1">
    <source>
        <dbReference type="ARBA" id="ARBA00004442"/>
    </source>
</evidence>
<accession>A0A3N4QA78</accession>
<evidence type="ECO:0000256" key="2">
    <source>
        <dbReference type="ARBA" id="ARBA00023136"/>
    </source>
</evidence>
<evidence type="ECO:0000313" key="8">
    <source>
        <dbReference type="EMBL" id="RPE08634.1"/>
    </source>
</evidence>
<dbReference type="EMBL" id="RPDH01000002">
    <property type="protein sequence ID" value="RPE08634.1"/>
    <property type="molecule type" value="Genomic_DNA"/>
</dbReference>
<dbReference type="NCBIfam" id="TIGR04056">
    <property type="entry name" value="OMP_RagA_SusC"/>
    <property type="match status" value="1"/>
</dbReference>
<comment type="caution">
    <text evidence="8">The sequence shown here is derived from an EMBL/GenBank/DDBJ whole genome shotgun (WGS) entry which is preliminary data.</text>
</comment>
<keyword evidence="3" id="KW-0998">Cell outer membrane</keyword>